<dbReference type="PANTHER" id="PTHR36113:SF3">
    <property type="entry name" value="SLL5075 PROTEIN"/>
    <property type="match status" value="1"/>
</dbReference>
<dbReference type="EMBL" id="PDEM01000024">
    <property type="protein sequence ID" value="PHZ84606.1"/>
    <property type="molecule type" value="Genomic_DNA"/>
</dbReference>
<proteinExistence type="predicted"/>
<reference evidence="2 3" key="1">
    <citation type="submission" date="2017-10" db="EMBL/GenBank/DDBJ databases">
        <title>Frigbacter circumglobatus gen. nov. sp. nov., isolated from sediment cultured in situ.</title>
        <authorList>
            <person name="Zhao Z."/>
        </authorList>
    </citation>
    <scope>NUCLEOTIDE SEQUENCE [LARGE SCALE GENOMIC DNA]</scope>
    <source>
        <strain evidence="2 3">ZYL</strain>
    </source>
</reference>
<name>A0A2G4YT31_9PROT</name>
<sequence>MIFMSRLRGERFLTETTQNYEVHPPRQRWTHLALIVKDINASIAWYEKHTHMSLLSRTEDENGYGAWLGDPSDPAQADSPFILVMAQFFEGKDPFAPANHGILGPFAHIGIEVIAREDIDRIAETAKQEGCLALPPTQMPPPIGYICFLKDPDGNNVEFSYDQGVYEEARKIWGSHDNAS</sequence>
<accession>A0A2G4YT31</accession>
<dbReference type="CDD" id="cd06587">
    <property type="entry name" value="VOC"/>
    <property type="match status" value="1"/>
</dbReference>
<comment type="caution">
    <text evidence="2">The sequence shown here is derived from an EMBL/GenBank/DDBJ whole genome shotgun (WGS) entry which is preliminary data.</text>
</comment>
<dbReference type="PROSITE" id="PS51819">
    <property type="entry name" value="VOC"/>
    <property type="match status" value="1"/>
</dbReference>
<evidence type="ECO:0000313" key="3">
    <source>
        <dbReference type="Proteomes" id="UP000229730"/>
    </source>
</evidence>
<dbReference type="SUPFAM" id="SSF54593">
    <property type="entry name" value="Glyoxalase/Bleomycin resistance protein/Dihydroxybiphenyl dioxygenase"/>
    <property type="match status" value="1"/>
</dbReference>
<dbReference type="Proteomes" id="UP000229730">
    <property type="component" value="Unassembled WGS sequence"/>
</dbReference>
<evidence type="ECO:0000259" key="1">
    <source>
        <dbReference type="PROSITE" id="PS51819"/>
    </source>
</evidence>
<gene>
    <name evidence="2" type="ORF">CRD36_12455</name>
</gene>
<protein>
    <submittedName>
        <fullName evidence="2">Glyoxalase</fullName>
    </submittedName>
</protein>
<dbReference type="AlphaFoldDB" id="A0A2G4YT31"/>
<organism evidence="2 3">
    <name type="scientific">Paremcibacter congregatus</name>
    <dbReference type="NCBI Taxonomy" id="2043170"/>
    <lineage>
        <taxon>Bacteria</taxon>
        <taxon>Pseudomonadati</taxon>
        <taxon>Pseudomonadota</taxon>
        <taxon>Alphaproteobacteria</taxon>
        <taxon>Emcibacterales</taxon>
        <taxon>Emcibacteraceae</taxon>
        <taxon>Paremcibacter</taxon>
    </lineage>
</organism>
<dbReference type="InParanoid" id="A0A2G4YT31"/>
<dbReference type="PANTHER" id="PTHR36113">
    <property type="entry name" value="LYASE, PUTATIVE-RELATED-RELATED"/>
    <property type="match status" value="1"/>
</dbReference>
<dbReference type="InterPro" id="IPR004360">
    <property type="entry name" value="Glyas_Fos-R_dOase_dom"/>
</dbReference>
<evidence type="ECO:0000313" key="2">
    <source>
        <dbReference type="EMBL" id="PHZ84606.1"/>
    </source>
</evidence>
<dbReference type="InterPro" id="IPR029068">
    <property type="entry name" value="Glyas_Bleomycin-R_OHBP_Dase"/>
</dbReference>
<keyword evidence="3" id="KW-1185">Reference proteome</keyword>
<dbReference type="InterPro" id="IPR051332">
    <property type="entry name" value="Fosfomycin_Res_Enzymes"/>
</dbReference>
<dbReference type="OrthoDB" id="2613830at2"/>
<dbReference type="InterPro" id="IPR037523">
    <property type="entry name" value="VOC_core"/>
</dbReference>
<dbReference type="Gene3D" id="3.10.180.10">
    <property type="entry name" value="2,3-Dihydroxybiphenyl 1,2-Dioxygenase, domain 1"/>
    <property type="match status" value="1"/>
</dbReference>
<dbReference type="Pfam" id="PF00903">
    <property type="entry name" value="Glyoxalase"/>
    <property type="match status" value="1"/>
</dbReference>
<feature type="domain" description="VOC" evidence="1">
    <location>
        <begin position="28"/>
        <end position="162"/>
    </location>
</feature>